<keyword evidence="2" id="KW-0812">Transmembrane</keyword>
<reference evidence="4 5" key="1">
    <citation type="submission" date="2019-06" db="EMBL/GenBank/DDBJ databases">
        <title>A chromosomal-level reference genome of Carpinus fangiana (Coryloideae, Betulaceae).</title>
        <authorList>
            <person name="Yang X."/>
            <person name="Wang Z."/>
            <person name="Zhang L."/>
            <person name="Hao G."/>
            <person name="Liu J."/>
            <person name="Yang Y."/>
        </authorList>
    </citation>
    <scope>NUCLEOTIDE SEQUENCE [LARGE SCALE GENOMIC DNA]</scope>
    <source>
        <strain evidence="4">Cfa_2016G</strain>
        <tissue evidence="4">Leaf</tissue>
    </source>
</reference>
<protein>
    <recommendedName>
        <fullName evidence="3">MOSC domain-containing protein</fullName>
    </recommendedName>
</protein>
<feature type="region of interest" description="Disordered" evidence="1">
    <location>
        <begin position="402"/>
        <end position="445"/>
    </location>
</feature>
<evidence type="ECO:0000259" key="3">
    <source>
        <dbReference type="PROSITE" id="PS51340"/>
    </source>
</evidence>
<dbReference type="Pfam" id="PF03473">
    <property type="entry name" value="MOSC"/>
    <property type="match status" value="1"/>
</dbReference>
<sequence>MDALSGMSGTVDAIMQVMNGTEWQNYTFWDNMRIAIAPGDGPPVPYLAVLACMATPFALLFIWELVIVSANTRAPRACKRLGLSPGEQSNLHDQYHDRYSPKSVSNADPSDGRIKAILLYPVKSCAPIDVASTSVLRTGFPYDREFVFAQLEKQPDASYKWKFITQRQFPKLALVRPEVWLPTGNSSKKSSSDYERGSLVVTFPAPNLGPVINFLRSLAPRLITRSLTAGPTVQFRIPLLPTLAERTKFALLTKPVRVWDDTPNAIDMGKLIPQSIKSDLASVLGVKNTLTIFRVLPDAERQVLRRAPPSDDIGYAPIHRFSDSYPLHLQNIASVQALANELPQSFPGRLSGLRFRANIYVAGPPAYAEDTWKRFSVQQPAAGNSNPRPFLVTLPTTRCALPNVDPATGTTVPYPRNAATRTPWRPGDAEDAGEEGSAYNEPSKTMKRLRCIDPLEPGKPCLGVQMLPATDPEGEAWEVRVGDRFTAQ</sequence>
<dbReference type="GO" id="GO:0032787">
    <property type="term" value="P:monocarboxylic acid metabolic process"/>
    <property type="evidence" value="ECO:0007669"/>
    <property type="project" value="UniProtKB-ARBA"/>
</dbReference>
<feature type="transmembrane region" description="Helical" evidence="2">
    <location>
        <begin position="46"/>
        <end position="70"/>
    </location>
</feature>
<keyword evidence="5" id="KW-1185">Reference proteome</keyword>
<proteinExistence type="predicted"/>
<evidence type="ECO:0000313" key="4">
    <source>
        <dbReference type="EMBL" id="KAB8772372.1"/>
    </source>
</evidence>
<name>A0A5N6L4R4_9ROSI</name>
<evidence type="ECO:0000256" key="1">
    <source>
        <dbReference type="SAM" id="MobiDB-lite"/>
    </source>
</evidence>
<keyword evidence="2" id="KW-0472">Membrane</keyword>
<evidence type="ECO:0000313" key="5">
    <source>
        <dbReference type="Proteomes" id="UP000327013"/>
    </source>
</evidence>
<gene>
    <name evidence="4" type="ORF">FH972_026662</name>
</gene>
<dbReference type="InterPro" id="IPR005302">
    <property type="entry name" value="MoCF_Sase_C"/>
</dbReference>
<feature type="region of interest" description="Disordered" evidence="1">
    <location>
        <begin position="88"/>
        <end position="107"/>
    </location>
</feature>
<dbReference type="OrthoDB" id="17255at2759"/>
<dbReference type="GO" id="GO:0003824">
    <property type="term" value="F:catalytic activity"/>
    <property type="evidence" value="ECO:0007669"/>
    <property type="project" value="InterPro"/>
</dbReference>
<feature type="domain" description="MOSC" evidence="3">
    <location>
        <begin position="301"/>
        <end position="488"/>
    </location>
</feature>
<dbReference type="SUPFAM" id="SSF50800">
    <property type="entry name" value="PK beta-barrel domain-like"/>
    <property type="match status" value="1"/>
</dbReference>
<dbReference type="Pfam" id="PF03476">
    <property type="entry name" value="MOSC_N"/>
    <property type="match status" value="1"/>
</dbReference>
<organism evidence="4 5">
    <name type="scientific">Carpinus fangiana</name>
    <dbReference type="NCBI Taxonomy" id="176857"/>
    <lineage>
        <taxon>Eukaryota</taxon>
        <taxon>Viridiplantae</taxon>
        <taxon>Streptophyta</taxon>
        <taxon>Embryophyta</taxon>
        <taxon>Tracheophyta</taxon>
        <taxon>Spermatophyta</taxon>
        <taxon>Magnoliopsida</taxon>
        <taxon>eudicotyledons</taxon>
        <taxon>Gunneridae</taxon>
        <taxon>Pentapetalae</taxon>
        <taxon>rosids</taxon>
        <taxon>fabids</taxon>
        <taxon>Fagales</taxon>
        <taxon>Betulaceae</taxon>
        <taxon>Carpinus</taxon>
    </lineage>
</organism>
<dbReference type="PROSITE" id="PS51340">
    <property type="entry name" value="MOSC"/>
    <property type="match status" value="1"/>
</dbReference>
<dbReference type="GO" id="GO:0030151">
    <property type="term" value="F:molybdenum ion binding"/>
    <property type="evidence" value="ECO:0007669"/>
    <property type="project" value="InterPro"/>
</dbReference>
<dbReference type="InterPro" id="IPR005303">
    <property type="entry name" value="MOCOS_middle"/>
</dbReference>
<dbReference type="SUPFAM" id="SSF141673">
    <property type="entry name" value="MOSC N-terminal domain-like"/>
    <property type="match status" value="1"/>
</dbReference>
<dbReference type="EMBL" id="VIBQ01000102">
    <property type="protein sequence ID" value="KAB8772372.1"/>
    <property type="molecule type" value="Genomic_DNA"/>
</dbReference>
<dbReference type="GO" id="GO:0030170">
    <property type="term" value="F:pyridoxal phosphate binding"/>
    <property type="evidence" value="ECO:0007669"/>
    <property type="project" value="InterPro"/>
</dbReference>
<dbReference type="AlphaFoldDB" id="A0A5N6L4R4"/>
<dbReference type="InterPro" id="IPR011037">
    <property type="entry name" value="Pyrv_Knase-like_insert_dom_sf"/>
</dbReference>
<comment type="caution">
    <text evidence="4">The sequence shown here is derived from an EMBL/GenBank/DDBJ whole genome shotgun (WGS) entry which is preliminary data.</text>
</comment>
<dbReference type="Proteomes" id="UP000327013">
    <property type="component" value="Unassembled WGS sequence"/>
</dbReference>
<evidence type="ECO:0000256" key="2">
    <source>
        <dbReference type="SAM" id="Phobius"/>
    </source>
</evidence>
<keyword evidence="2" id="KW-1133">Transmembrane helix</keyword>
<accession>A0A5N6L4R4</accession>